<feature type="transmembrane region" description="Helical" evidence="1">
    <location>
        <begin position="12"/>
        <end position="30"/>
    </location>
</feature>
<comment type="caution">
    <text evidence="2">The sequence shown here is derived from an EMBL/GenBank/DDBJ whole genome shotgun (WGS) entry which is preliminary data.</text>
</comment>
<protein>
    <submittedName>
        <fullName evidence="2">Uncharacterized protein</fullName>
    </submittedName>
</protein>
<evidence type="ECO:0000313" key="3">
    <source>
        <dbReference type="Proteomes" id="UP000886724"/>
    </source>
</evidence>
<feature type="transmembrane region" description="Helical" evidence="1">
    <location>
        <begin position="50"/>
        <end position="73"/>
    </location>
</feature>
<proteinExistence type="predicted"/>
<gene>
    <name evidence="2" type="ORF">H9980_05430</name>
</gene>
<keyword evidence="1" id="KW-0812">Transmembrane</keyword>
<sequence>MDTISKNFTNFDIFGMFIPGSILLFALAYFTGVDDYNVFLKFKCINDIIAIIIFLSLCYCVGTVISSLGNILIKILEKCCKDVEKSKEIEKVLLYKYNYSTEYFKNSKNLNNKVFSTANRIMRANPKCSRIITFSSLIAISKSMFMVVVITFIAQISVNKVNAKVYLIDIILMLIFLYRTYKMFKHRNDYIYDYFKIEQSEVKE</sequence>
<organism evidence="2 3">
    <name type="scientific">Candidatus Erysipelatoclostridium merdavium</name>
    <dbReference type="NCBI Taxonomy" id="2838566"/>
    <lineage>
        <taxon>Bacteria</taxon>
        <taxon>Bacillati</taxon>
        <taxon>Bacillota</taxon>
        <taxon>Erysipelotrichia</taxon>
        <taxon>Erysipelotrichales</taxon>
        <taxon>Erysipelotrichales incertae sedis</taxon>
    </lineage>
</organism>
<feature type="transmembrane region" description="Helical" evidence="1">
    <location>
        <begin position="131"/>
        <end position="157"/>
    </location>
</feature>
<dbReference type="EMBL" id="DXET01000119">
    <property type="protein sequence ID" value="HIX81401.1"/>
    <property type="molecule type" value="Genomic_DNA"/>
</dbReference>
<evidence type="ECO:0000256" key="1">
    <source>
        <dbReference type="SAM" id="Phobius"/>
    </source>
</evidence>
<keyword evidence="1" id="KW-1133">Transmembrane helix</keyword>
<reference evidence="2" key="1">
    <citation type="journal article" date="2021" name="PeerJ">
        <title>Extensive microbial diversity within the chicken gut microbiome revealed by metagenomics and culture.</title>
        <authorList>
            <person name="Gilroy R."/>
            <person name="Ravi A."/>
            <person name="Getino M."/>
            <person name="Pursley I."/>
            <person name="Horton D.L."/>
            <person name="Alikhan N.F."/>
            <person name="Baker D."/>
            <person name="Gharbi K."/>
            <person name="Hall N."/>
            <person name="Watson M."/>
            <person name="Adriaenssens E.M."/>
            <person name="Foster-Nyarko E."/>
            <person name="Jarju S."/>
            <person name="Secka A."/>
            <person name="Antonio M."/>
            <person name="Oren A."/>
            <person name="Chaudhuri R.R."/>
            <person name="La Ragione R."/>
            <person name="Hildebrand F."/>
            <person name="Pallen M.J."/>
        </authorList>
    </citation>
    <scope>NUCLEOTIDE SEQUENCE</scope>
    <source>
        <strain evidence="2">ChiGjej1B1-14440</strain>
    </source>
</reference>
<evidence type="ECO:0000313" key="2">
    <source>
        <dbReference type="EMBL" id="HIX81401.1"/>
    </source>
</evidence>
<feature type="transmembrane region" description="Helical" evidence="1">
    <location>
        <begin position="163"/>
        <end position="181"/>
    </location>
</feature>
<reference evidence="2" key="2">
    <citation type="submission" date="2021-04" db="EMBL/GenBank/DDBJ databases">
        <authorList>
            <person name="Gilroy R."/>
        </authorList>
    </citation>
    <scope>NUCLEOTIDE SEQUENCE</scope>
    <source>
        <strain evidence="2">ChiGjej1B1-14440</strain>
    </source>
</reference>
<keyword evidence="1" id="KW-0472">Membrane</keyword>
<name>A0A9D2BMC2_9FIRM</name>
<accession>A0A9D2BMC2</accession>
<dbReference type="Proteomes" id="UP000886724">
    <property type="component" value="Unassembled WGS sequence"/>
</dbReference>
<dbReference type="AlphaFoldDB" id="A0A9D2BMC2"/>